<evidence type="ECO:0000313" key="2">
    <source>
        <dbReference type="Proteomes" id="UP000814033"/>
    </source>
</evidence>
<comment type="caution">
    <text evidence="1">The sequence shown here is derived from an EMBL/GenBank/DDBJ whole genome shotgun (WGS) entry which is preliminary data.</text>
</comment>
<protein>
    <submittedName>
        <fullName evidence="1">Uncharacterized protein</fullName>
    </submittedName>
</protein>
<keyword evidence="2" id="KW-1185">Reference proteome</keyword>
<proteinExistence type="predicted"/>
<dbReference type="EMBL" id="MU275947">
    <property type="protein sequence ID" value="KAI0045598.1"/>
    <property type="molecule type" value="Genomic_DNA"/>
</dbReference>
<name>A0ACB8RNB1_9AGAM</name>
<sequence length="87" mass="9729">MLELCICAAYLARLRAGAAKHPAECGPQWMKLAMRLDALTRICGRNIRDTRAILQCCARPLLLSAAQSNFNFKSVFCSWPIDGLHKH</sequence>
<accession>A0ACB8RNB1</accession>
<reference evidence="1" key="2">
    <citation type="journal article" date="2022" name="New Phytol.">
        <title>Evolutionary transition to the ectomycorrhizal habit in the genomes of a hyperdiverse lineage of mushroom-forming fungi.</title>
        <authorList>
            <person name="Looney B."/>
            <person name="Miyauchi S."/>
            <person name="Morin E."/>
            <person name="Drula E."/>
            <person name="Courty P.E."/>
            <person name="Kohler A."/>
            <person name="Kuo A."/>
            <person name="LaButti K."/>
            <person name="Pangilinan J."/>
            <person name="Lipzen A."/>
            <person name="Riley R."/>
            <person name="Andreopoulos W."/>
            <person name="He G."/>
            <person name="Johnson J."/>
            <person name="Nolan M."/>
            <person name="Tritt A."/>
            <person name="Barry K.W."/>
            <person name="Grigoriev I.V."/>
            <person name="Nagy L.G."/>
            <person name="Hibbett D."/>
            <person name="Henrissat B."/>
            <person name="Matheny P.B."/>
            <person name="Labbe J."/>
            <person name="Martin F.M."/>
        </authorList>
    </citation>
    <scope>NUCLEOTIDE SEQUENCE</scope>
    <source>
        <strain evidence="1">FP105234-sp</strain>
    </source>
</reference>
<organism evidence="1 2">
    <name type="scientific">Auriscalpium vulgare</name>
    <dbReference type="NCBI Taxonomy" id="40419"/>
    <lineage>
        <taxon>Eukaryota</taxon>
        <taxon>Fungi</taxon>
        <taxon>Dikarya</taxon>
        <taxon>Basidiomycota</taxon>
        <taxon>Agaricomycotina</taxon>
        <taxon>Agaricomycetes</taxon>
        <taxon>Russulales</taxon>
        <taxon>Auriscalpiaceae</taxon>
        <taxon>Auriscalpium</taxon>
    </lineage>
</organism>
<dbReference type="Proteomes" id="UP000814033">
    <property type="component" value="Unassembled WGS sequence"/>
</dbReference>
<evidence type="ECO:0000313" key="1">
    <source>
        <dbReference type="EMBL" id="KAI0045598.1"/>
    </source>
</evidence>
<reference evidence="1" key="1">
    <citation type="submission" date="2021-02" db="EMBL/GenBank/DDBJ databases">
        <authorList>
            <consortium name="DOE Joint Genome Institute"/>
            <person name="Ahrendt S."/>
            <person name="Looney B.P."/>
            <person name="Miyauchi S."/>
            <person name="Morin E."/>
            <person name="Drula E."/>
            <person name="Courty P.E."/>
            <person name="Chicoki N."/>
            <person name="Fauchery L."/>
            <person name="Kohler A."/>
            <person name="Kuo A."/>
            <person name="Labutti K."/>
            <person name="Pangilinan J."/>
            <person name="Lipzen A."/>
            <person name="Riley R."/>
            <person name="Andreopoulos W."/>
            <person name="He G."/>
            <person name="Johnson J."/>
            <person name="Barry K.W."/>
            <person name="Grigoriev I.V."/>
            <person name="Nagy L."/>
            <person name="Hibbett D."/>
            <person name="Henrissat B."/>
            <person name="Matheny P.B."/>
            <person name="Labbe J."/>
            <person name="Martin F."/>
        </authorList>
    </citation>
    <scope>NUCLEOTIDE SEQUENCE</scope>
    <source>
        <strain evidence="1">FP105234-sp</strain>
    </source>
</reference>
<gene>
    <name evidence="1" type="ORF">FA95DRAFT_116190</name>
</gene>